<evidence type="ECO:0000313" key="2">
    <source>
        <dbReference type="EMBL" id="QEH31596.1"/>
    </source>
</evidence>
<proteinExistence type="predicted"/>
<dbReference type="Gene3D" id="3.40.50.720">
    <property type="entry name" value="NAD(P)-binding Rossmann-like Domain"/>
    <property type="match status" value="1"/>
</dbReference>
<keyword evidence="3" id="KW-1185">Reference proteome</keyword>
<gene>
    <name evidence="2" type="ORF">OJF2_00610</name>
</gene>
<dbReference type="InterPro" id="IPR001509">
    <property type="entry name" value="Epimerase_deHydtase"/>
</dbReference>
<dbReference type="Pfam" id="PF01370">
    <property type="entry name" value="Epimerase"/>
    <property type="match status" value="1"/>
</dbReference>
<dbReference type="RefSeq" id="WP_148590194.1">
    <property type="nucleotide sequence ID" value="NZ_CP042997.1"/>
</dbReference>
<sequence length="338" mass="36970">MKVLILGGTNFLGPPLVRRLAGLGHEVAVFHRGRTRAELPAGVAEIRGDRHELRAHASEFRRLGPEVVVDMIPFTEADALGVVDAFRGLARRAVAISSADVYRAYGRFLGMEGGPVEPTPLSEDAPLRSALFPHRAQAWGPEDFLRDYDKIPAERAYLGDPELPATVLRLPMVHGPGDPYRRLSGYLGRMDEGRPAIVLDEVMARWKCPRGYVEDVAAAIARAVLDDRAAGRVYNVADPAAFTEAEWVARIGEAAGWRGEVLTAPAGRIPLPFHCKQDLDTDPSRLVRELGDVERVDGMEALARTIAWERANPPGTARAPGLLDHASEDALLAEIRHR</sequence>
<dbReference type="PANTHER" id="PTHR43245">
    <property type="entry name" value="BIFUNCTIONAL POLYMYXIN RESISTANCE PROTEIN ARNA"/>
    <property type="match status" value="1"/>
</dbReference>
<dbReference type="OrthoDB" id="9811743at2"/>
<dbReference type="Proteomes" id="UP000324233">
    <property type="component" value="Chromosome"/>
</dbReference>
<dbReference type="EMBL" id="CP042997">
    <property type="protein sequence ID" value="QEH31596.1"/>
    <property type="molecule type" value="Genomic_DNA"/>
</dbReference>
<dbReference type="SUPFAM" id="SSF51735">
    <property type="entry name" value="NAD(P)-binding Rossmann-fold domains"/>
    <property type="match status" value="1"/>
</dbReference>
<dbReference type="InterPro" id="IPR050177">
    <property type="entry name" value="Lipid_A_modif_metabolic_enz"/>
</dbReference>
<reference evidence="2 3" key="1">
    <citation type="submission" date="2019-08" db="EMBL/GenBank/DDBJ databases">
        <title>Deep-cultivation of Planctomycetes and their phenomic and genomic characterization uncovers novel biology.</title>
        <authorList>
            <person name="Wiegand S."/>
            <person name="Jogler M."/>
            <person name="Boedeker C."/>
            <person name="Pinto D."/>
            <person name="Vollmers J."/>
            <person name="Rivas-Marin E."/>
            <person name="Kohn T."/>
            <person name="Peeters S.H."/>
            <person name="Heuer A."/>
            <person name="Rast P."/>
            <person name="Oberbeckmann S."/>
            <person name="Bunk B."/>
            <person name="Jeske O."/>
            <person name="Meyerdierks A."/>
            <person name="Storesund J.E."/>
            <person name="Kallscheuer N."/>
            <person name="Luecker S."/>
            <person name="Lage O.M."/>
            <person name="Pohl T."/>
            <person name="Merkel B.J."/>
            <person name="Hornburger P."/>
            <person name="Mueller R.-W."/>
            <person name="Bruemmer F."/>
            <person name="Labrenz M."/>
            <person name="Spormann A.M."/>
            <person name="Op den Camp H."/>
            <person name="Overmann J."/>
            <person name="Amann R."/>
            <person name="Jetten M.S.M."/>
            <person name="Mascher T."/>
            <person name="Medema M.H."/>
            <person name="Devos D.P."/>
            <person name="Kaster A.-K."/>
            <person name="Ovreas L."/>
            <person name="Rohde M."/>
            <person name="Galperin M.Y."/>
            <person name="Jogler C."/>
        </authorList>
    </citation>
    <scope>NUCLEOTIDE SEQUENCE [LARGE SCALE GENOMIC DNA]</scope>
    <source>
        <strain evidence="2 3">OJF2</strain>
    </source>
</reference>
<accession>A0A5B9VSX6</accession>
<name>A0A5B9VSX6_9BACT</name>
<organism evidence="2 3">
    <name type="scientific">Aquisphaera giovannonii</name>
    <dbReference type="NCBI Taxonomy" id="406548"/>
    <lineage>
        <taxon>Bacteria</taxon>
        <taxon>Pseudomonadati</taxon>
        <taxon>Planctomycetota</taxon>
        <taxon>Planctomycetia</taxon>
        <taxon>Isosphaerales</taxon>
        <taxon>Isosphaeraceae</taxon>
        <taxon>Aquisphaera</taxon>
    </lineage>
</organism>
<dbReference type="InterPro" id="IPR036291">
    <property type="entry name" value="NAD(P)-bd_dom_sf"/>
</dbReference>
<evidence type="ECO:0000259" key="1">
    <source>
        <dbReference type="Pfam" id="PF01370"/>
    </source>
</evidence>
<feature type="domain" description="NAD-dependent epimerase/dehydratase" evidence="1">
    <location>
        <begin position="157"/>
        <end position="237"/>
    </location>
</feature>
<dbReference type="KEGG" id="agv:OJF2_00610"/>
<dbReference type="AlphaFoldDB" id="A0A5B9VSX6"/>
<protein>
    <submittedName>
        <fullName evidence="2">NAD dependent epimerase/dehydratase family protein</fullName>
    </submittedName>
</protein>
<evidence type="ECO:0000313" key="3">
    <source>
        <dbReference type="Proteomes" id="UP000324233"/>
    </source>
</evidence>